<name>A0A1A9WVH1_9MUSC</name>
<accession>A0A1A9WVH1</accession>
<dbReference type="Proteomes" id="UP000091820">
    <property type="component" value="Unassembled WGS sequence"/>
</dbReference>
<dbReference type="AlphaFoldDB" id="A0A1A9WVH1"/>
<keyword evidence="2" id="KW-1185">Reference proteome</keyword>
<dbReference type="VEuPathDB" id="VectorBase:GBRI033972"/>
<reference evidence="2" key="1">
    <citation type="submission" date="2014-03" db="EMBL/GenBank/DDBJ databases">
        <authorList>
            <person name="Aksoy S."/>
            <person name="Warren W."/>
            <person name="Wilson R.K."/>
        </authorList>
    </citation>
    <scope>NUCLEOTIDE SEQUENCE [LARGE SCALE GENOMIC DNA]</scope>
    <source>
        <strain evidence="2">IAEA</strain>
    </source>
</reference>
<dbReference type="EnsemblMetazoa" id="GBRI033972-RA">
    <property type="protein sequence ID" value="GBRI033972-PA"/>
    <property type="gene ID" value="GBRI033972"/>
</dbReference>
<sequence>MQIFKYILLSISSRELASICSSNNRLIKRTVELYKGDFTGAGIVVDCVGTGGGGVDILLIGGGRVGGTGALDKPGTVVGTGGGGCLAGGGGGADLWLVTTTKPTLLCCCLLGTGGGAGTVGAIAFIVGSFGNGAIGTEGANIFYTYMTFKC</sequence>
<evidence type="ECO:0000313" key="2">
    <source>
        <dbReference type="Proteomes" id="UP000091820"/>
    </source>
</evidence>
<proteinExistence type="predicted"/>
<protein>
    <submittedName>
        <fullName evidence="1">Uncharacterized protein</fullName>
    </submittedName>
</protein>
<reference evidence="1" key="2">
    <citation type="submission" date="2020-05" db="UniProtKB">
        <authorList>
            <consortium name="EnsemblMetazoa"/>
        </authorList>
    </citation>
    <scope>IDENTIFICATION</scope>
    <source>
        <strain evidence="1">IAEA</strain>
    </source>
</reference>
<evidence type="ECO:0000313" key="1">
    <source>
        <dbReference type="EnsemblMetazoa" id="GBRI033972-PA"/>
    </source>
</evidence>
<organism evidence="1 2">
    <name type="scientific">Glossina brevipalpis</name>
    <dbReference type="NCBI Taxonomy" id="37001"/>
    <lineage>
        <taxon>Eukaryota</taxon>
        <taxon>Metazoa</taxon>
        <taxon>Ecdysozoa</taxon>
        <taxon>Arthropoda</taxon>
        <taxon>Hexapoda</taxon>
        <taxon>Insecta</taxon>
        <taxon>Pterygota</taxon>
        <taxon>Neoptera</taxon>
        <taxon>Endopterygota</taxon>
        <taxon>Diptera</taxon>
        <taxon>Brachycera</taxon>
        <taxon>Muscomorpha</taxon>
        <taxon>Hippoboscoidea</taxon>
        <taxon>Glossinidae</taxon>
        <taxon>Glossina</taxon>
    </lineage>
</organism>